<evidence type="ECO:0000313" key="2">
    <source>
        <dbReference type="Proteomes" id="UP000031938"/>
    </source>
</evidence>
<name>A0A0C2S692_9BACL</name>
<sequence length="38" mass="4539">MAFLLIELTEQVSFRNLAKRSSIRIIYTFYSKMMIILP</sequence>
<dbReference type="STRING" id="889306.KP78_09970"/>
<dbReference type="AlphaFoldDB" id="A0A0C2S692"/>
<gene>
    <name evidence="1" type="ORF">KP78_09970</name>
</gene>
<dbReference type="Proteomes" id="UP000031938">
    <property type="component" value="Unassembled WGS sequence"/>
</dbReference>
<dbReference type="EMBL" id="JXRP01000009">
    <property type="protein sequence ID" value="KIL49529.1"/>
    <property type="molecule type" value="Genomic_DNA"/>
</dbReference>
<evidence type="ECO:0000313" key="1">
    <source>
        <dbReference type="EMBL" id="KIL49529.1"/>
    </source>
</evidence>
<keyword evidence="2" id="KW-1185">Reference proteome</keyword>
<protein>
    <submittedName>
        <fullName evidence="1">Uncharacterized protein</fullName>
    </submittedName>
</protein>
<organism evidence="1 2">
    <name type="scientific">Jeotgalibacillus soli</name>
    <dbReference type="NCBI Taxonomy" id="889306"/>
    <lineage>
        <taxon>Bacteria</taxon>
        <taxon>Bacillati</taxon>
        <taxon>Bacillota</taxon>
        <taxon>Bacilli</taxon>
        <taxon>Bacillales</taxon>
        <taxon>Caryophanaceae</taxon>
        <taxon>Jeotgalibacillus</taxon>
    </lineage>
</organism>
<comment type="caution">
    <text evidence="1">The sequence shown here is derived from an EMBL/GenBank/DDBJ whole genome shotgun (WGS) entry which is preliminary data.</text>
</comment>
<proteinExistence type="predicted"/>
<reference evidence="1 2" key="1">
    <citation type="submission" date="2015-01" db="EMBL/GenBank/DDBJ databases">
        <title>Genome sequencing of Jeotgalibacillus soli.</title>
        <authorList>
            <person name="Goh K.M."/>
            <person name="Chan K.-G."/>
            <person name="Yaakop A.S."/>
            <person name="Ee R."/>
            <person name="Gan H.M."/>
            <person name="Chan C.S."/>
        </authorList>
    </citation>
    <scope>NUCLEOTIDE SEQUENCE [LARGE SCALE GENOMIC DNA]</scope>
    <source>
        <strain evidence="1 2">P9</strain>
    </source>
</reference>
<accession>A0A0C2S692</accession>